<feature type="transmembrane region" description="Helical" evidence="5">
    <location>
        <begin position="99"/>
        <end position="119"/>
    </location>
</feature>
<dbReference type="SUPFAM" id="SSF103473">
    <property type="entry name" value="MFS general substrate transporter"/>
    <property type="match status" value="1"/>
</dbReference>
<dbReference type="PANTHER" id="PTHR23508:SF10">
    <property type="entry name" value="CARBOXYLIC ACID TRANSPORTER PROTEIN HOMOLOG"/>
    <property type="match status" value="1"/>
</dbReference>
<feature type="transmembrane region" description="Helical" evidence="5">
    <location>
        <begin position="272"/>
        <end position="290"/>
    </location>
</feature>
<dbReference type="EMBL" id="BALE01000010">
    <property type="protein sequence ID" value="GAN53560.1"/>
    <property type="molecule type" value="Genomic_DNA"/>
</dbReference>
<protein>
    <submittedName>
        <fullName evidence="7">Sugar transport protein</fullName>
    </submittedName>
</protein>
<feature type="transmembrane region" description="Helical" evidence="5">
    <location>
        <begin position="323"/>
        <end position="348"/>
    </location>
</feature>
<feature type="transmembrane region" description="Helical" evidence="5">
    <location>
        <begin position="125"/>
        <end position="146"/>
    </location>
</feature>
<keyword evidence="8" id="KW-1185">Reference proteome</keyword>
<dbReference type="PROSITE" id="PS50850">
    <property type="entry name" value="MFS"/>
    <property type="match status" value="1"/>
</dbReference>
<dbReference type="Pfam" id="PF07690">
    <property type="entry name" value="MFS_1"/>
    <property type="match status" value="2"/>
</dbReference>
<dbReference type="AlphaFoldDB" id="A0A0D6MJC0"/>
<feature type="transmembrane region" description="Helical" evidence="5">
    <location>
        <begin position="302"/>
        <end position="317"/>
    </location>
</feature>
<feature type="transmembrane region" description="Helical" evidence="5">
    <location>
        <begin position="234"/>
        <end position="260"/>
    </location>
</feature>
<accession>A0A0D6MJC0</accession>
<gene>
    <name evidence="7" type="ORF">Tasa_010_107</name>
</gene>
<evidence type="ECO:0000256" key="2">
    <source>
        <dbReference type="ARBA" id="ARBA00022692"/>
    </source>
</evidence>
<dbReference type="InterPro" id="IPR005829">
    <property type="entry name" value="Sugar_transporter_CS"/>
</dbReference>
<dbReference type="InterPro" id="IPR036259">
    <property type="entry name" value="MFS_trans_sf"/>
</dbReference>
<evidence type="ECO:0000259" key="6">
    <source>
        <dbReference type="PROSITE" id="PS50850"/>
    </source>
</evidence>
<dbReference type="GO" id="GO:0005886">
    <property type="term" value="C:plasma membrane"/>
    <property type="evidence" value="ECO:0007669"/>
    <property type="project" value="TreeGrafter"/>
</dbReference>
<proteinExistence type="predicted"/>
<keyword evidence="2 5" id="KW-0812">Transmembrane</keyword>
<keyword evidence="3 5" id="KW-1133">Transmembrane helix</keyword>
<dbReference type="PANTHER" id="PTHR23508">
    <property type="entry name" value="CARBOXYLIC ACID TRANSPORTER PROTEIN HOMOLOG"/>
    <property type="match status" value="1"/>
</dbReference>
<dbReference type="Gene3D" id="1.20.1250.20">
    <property type="entry name" value="MFS general substrate transporter like domains"/>
    <property type="match status" value="2"/>
</dbReference>
<feature type="transmembrane region" description="Helical" evidence="5">
    <location>
        <begin position="186"/>
        <end position="207"/>
    </location>
</feature>
<organism evidence="7 8">
    <name type="scientific">Tanticharoenia sakaeratensis NBRC 103193</name>
    <dbReference type="NCBI Taxonomy" id="1231623"/>
    <lineage>
        <taxon>Bacteria</taxon>
        <taxon>Pseudomonadati</taxon>
        <taxon>Pseudomonadota</taxon>
        <taxon>Alphaproteobacteria</taxon>
        <taxon>Acetobacterales</taxon>
        <taxon>Acetobacteraceae</taxon>
        <taxon>Tanticharoenia</taxon>
    </lineage>
</organism>
<keyword evidence="4 5" id="KW-0472">Membrane</keyword>
<sequence>MTDQTAVSPPMSRTDSHGRQDVGSLTLLRPHWRVTFAAFMGWFLDAFDQTALMLAMPDIAHDFSVPLKAMGTVLLIQSIGRAIGNTGWGWLSDRYGRRIAFMAGVLWFAAFSGATAIATTYSVLVLVQFLFGIGFGGEWTASATLLMESVPARARPMASALMMSGYEVGYLVAAGVQAIVLPHYSWRWLFVIGLAPALLALFIRAGVGESPVWLKTRDKLAATRKPRVRFRFDAAAIQAVVIMTLLEFQKAAIFTFYPTILRGPHHLTPAQVFWPVGLYCIGSLCGKLVCGRIAERFGDVRVMLVALAIVVLVAWPFMSGPTYAILCAASFTIGAAASGVFALVPHYLSKRFPSETRSFGMGLGYAIGSIGQGVAAQAISLFGRGAALPLSAEGFVIGSSILSAAVALAEPAHLPGEEMEGEVT</sequence>
<reference evidence="7 8" key="1">
    <citation type="submission" date="2012-10" db="EMBL/GenBank/DDBJ databases">
        <title>Genome sequencing of Tanticharoenia sakaeratensis NBRC 103193.</title>
        <authorList>
            <person name="Azuma Y."/>
            <person name="Hadano H."/>
            <person name="Hirakawa H."/>
            <person name="Matsushita K."/>
        </authorList>
    </citation>
    <scope>NUCLEOTIDE SEQUENCE [LARGE SCALE GENOMIC DNA]</scope>
    <source>
        <strain evidence="7 8">NBRC 103193</strain>
    </source>
</reference>
<feature type="transmembrane region" description="Helical" evidence="5">
    <location>
        <begin position="158"/>
        <end position="180"/>
    </location>
</feature>
<keyword evidence="7" id="KW-0813">Transport</keyword>
<evidence type="ECO:0000313" key="7">
    <source>
        <dbReference type="EMBL" id="GAN53560.1"/>
    </source>
</evidence>
<dbReference type="GO" id="GO:0046943">
    <property type="term" value="F:carboxylic acid transmembrane transporter activity"/>
    <property type="evidence" value="ECO:0007669"/>
    <property type="project" value="TreeGrafter"/>
</dbReference>
<comment type="caution">
    <text evidence="7">The sequence shown here is derived from an EMBL/GenBank/DDBJ whole genome shotgun (WGS) entry which is preliminary data.</text>
</comment>
<dbReference type="InterPro" id="IPR011701">
    <property type="entry name" value="MFS"/>
</dbReference>
<evidence type="ECO:0000256" key="1">
    <source>
        <dbReference type="ARBA" id="ARBA00004141"/>
    </source>
</evidence>
<keyword evidence="7" id="KW-0762">Sugar transport</keyword>
<evidence type="ECO:0000313" key="8">
    <source>
        <dbReference type="Proteomes" id="UP000032679"/>
    </source>
</evidence>
<evidence type="ECO:0000256" key="4">
    <source>
        <dbReference type="ARBA" id="ARBA00023136"/>
    </source>
</evidence>
<evidence type="ECO:0000256" key="3">
    <source>
        <dbReference type="ARBA" id="ARBA00022989"/>
    </source>
</evidence>
<feature type="domain" description="Major facilitator superfamily (MFS) profile" evidence="6">
    <location>
        <begin position="34"/>
        <end position="417"/>
    </location>
</feature>
<dbReference type="OrthoDB" id="5368493at2"/>
<evidence type="ECO:0000256" key="5">
    <source>
        <dbReference type="SAM" id="Phobius"/>
    </source>
</evidence>
<dbReference type="PROSITE" id="PS00217">
    <property type="entry name" value="SUGAR_TRANSPORT_2"/>
    <property type="match status" value="1"/>
</dbReference>
<dbReference type="InterPro" id="IPR020846">
    <property type="entry name" value="MFS_dom"/>
</dbReference>
<dbReference type="STRING" id="1231623.Tasa_010_107"/>
<dbReference type="Proteomes" id="UP000032679">
    <property type="component" value="Unassembled WGS sequence"/>
</dbReference>
<name>A0A0D6MJC0_9PROT</name>
<dbReference type="RefSeq" id="WP_048848027.1">
    <property type="nucleotide sequence ID" value="NZ_BALE01000010.1"/>
</dbReference>
<comment type="subcellular location">
    <subcellularLocation>
        <location evidence="1">Membrane</location>
        <topology evidence="1">Multi-pass membrane protein</topology>
    </subcellularLocation>
</comment>